<name>A0A1Q9DUN2_SYMMI</name>
<dbReference type="Proteomes" id="UP000186817">
    <property type="component" value="Unassembled WGS sequence"/>
</dbReference>
<evidence type="ECO:0000313" key="1">
    <source>
        <dbReference type="EMBL" id="OLP98885.1"/>
    </source>
</evidence>
<accession>A0A1Q9DUN2</accession>
<dbReference type="OrthoDB" id="447251at2759"/>
<dbReference type="AlphaFoldDB" id="A0A1Q9DUN2"/>
<gene>
    <name evidence="1" type="ORF">AK812_SmicGene18634</name>
</gene>
<protein>
    <submittedName>
        <fullName evidence="1">Uncharacterized protein</fullName>
    </submittedName>
</protein>
<keyword evidence="2" id="KW-1185">Reference proteome</keyword>
<comment type="caution">
    <text evidence="1">The sequence shown here is derived from an EMBL/GenBank/DDBJ whole genome shotgun (WGS) entry which is preliminary data.</text>
</comment>
<reference evidence="1 2" key="1">
    <citation type="submission" date="2016-02" db="EMBL/GenBank/DDBJ databases">
        <title>Genome analysis of coral dinoflagellate symbionts highlights evolutionary adaptations to a symbiotic lifestyle.</title>
        <authorList>
            <person name="Aranda M."/>
            <person name="Li Y."/>
            <person name="Liew Y.J."/>
            <person name="Baumgarten S."/>
            <person name="Simakov O."/>
            <person name="Wilson M."/>
            <person name="Piel J."/>
            <person name="Ashoor H."/>
            <person name="Bougouffa S."/>
            <person name="Bajic V.B."/>
            <person name="Ryu T."/>
            <person name="Ravasi T."/>
            <person name="Bayer T."/>
            <person name="Micklem G."/>
            <person name="Kim H."/>
            <person name="Bhak J."/>
            <person name="Lajeunesse T.C."/>
            <person name="Voolstra C.R."/>
        </authorList>
    </citation>
    <scope>NUCLEOTIDE SEQUENCE [LARGE SCALE GENOMIC DNA]</scope>
    <source>
        <strain evidence="1 2">CCMP2467</strain>
    </source>
</reference>
<dbReference type="EMBL" id="LSRX01000382">
    <property type="protein sequence ID" value="OLP98885.1"/>
    <property type="molecule type" value="Genomic_DNA"/>
</dbReference>
<organism evidence="1 2">
    <name type="scientific">Symbiodinium microadriaticum</name>
    <name type="common">Dinoflagellate</name>
    <name type="synonym">Zooxanthella microadriatica</name>
    <dbReference type="NCBI Taxonomy" id="2951"/>
    <lineage>
        <taxon>Eukaryota</taxon>
        <taxon>Sar</taxon>
        <taxon>Alveolata</taxon>
        <taxon>Dinophyceae</taxon>
        <taxon>Suessiales</taxon>
        <taxon>Symbiodiniaceae</taxon>
        <taxon>Symbiodinium</taxon>
    </lineage>
</organism>
<proteinExistence type="predicted"/>
<sequence length="89" mass="10017">MFYLLRLDIEVIELSTDLGEELPYIVGLQTELPAGKEDLAQLAKNTKVLDHNMNQVRSTMAQLFFVSCSMTRDDAGQELNDGYDDAFLS</sequence>
<evidence type="ECO:0000313" key="2">
    <source>
        <dbReference type="Proteomes" id="UP000186817"/>
    </source>
</evidence>